<gene>
    <name evidence="1" type="ORF">DesU5LDRAFT_1464</name>
</gene>
<dbReference type="EMBL" id="JH600068">
    <property type="protein sequence ID" value="EIG53150.1"/>
    <property type="molecule type" value="Genomic_DNA"/>
</dbReference>
<reference evidence="1" key="1">
    <citation type="submission" date="2011-11" db="EMBL/GenBank/DDBJ databases">
        <title>Improved High-Quality Draft sequence of Desulfovibrio sp. U5L.</title>
        <authorList>
            <consortium name="US DOE Joint Genome Institute"/>
            <person name="Lucas S."/>
            <person name="Han J."/>
            <person name="Lapidus A."/>
            <person name="Cheng J.-F."/>
            <person name="Goodwin L."/>
            <person name="Pitluck S."/>
            <person name="Peters L."/>
            <person name="Ovchinnikova G."/>
            <person name="Held B."/>
            <person name="Detter J.C."/>
            <person name="Han C."/>
            <person name="Tapia R."/>
            <person name="Land M."/>
            <person name="Hauser L."/>
            <person name="Kyrpides N."/>
            <person name="Ivanova N."/>
            <person name="Pagani I."/>
            <person name="Gabster J."/>
            <person name="Walker C."/>
            <person name="Stolyar S."/>
            <person name="Stahl D."/>
            <person name="Arkin A."/>
            <person name="Dehal P."/>
            <person name="Hazen T."/>
            <person name="Woyke T."/>
        </authorList>
    </citation>
    <scope>NUCLEOTIDE SEQUENCE [LARGE SCALE GENOMIC DNA]</scope>
    <source>
        <strain evidence="1">U5L</strain>
    </source>
</reference>
<protein>
    <submittedName>
        <fullName evidence="1">Uncharacterized protein</fullName>
    </submittedName>
</protein>
<dbReference type="HOGENOM" id="CLU_2023032_0_0_7"/>
<proteinExistence type="predicted"/>
<evidence type="ECO:0000313" key="1">
    <source>
        <dbReference type="EMBL" id="EIG53150.1"/>
    </source>
</evidence>
<organism evidence="1">
    <name type="scientific">Desulfovibrio sp. U5L</name>
    <dbReference type="NCBI Taxonomy" id="596152"/>
    <lineage>
        <taxon>Bacteria</taxon>
        <taxon>Pseudomonadati</taxon>
        <taxon>Thermodesulfobacteriota</taxon>
        <taxon>Desulfovibrionia</taxon>
        <taxon>Desulfovibrionales</taxon>
        <taxon>Desulfovibrionaceae</taxon>
        <taxon>Desulfovibrio</taxon>
    </lineage>
</organism>
<accession>I2Q044</accession>
<dbReference type="AlphaFoldDB" id="I2Q044"/>
<sequence length="122" mass="13873">MAKITAEDVSKALCQNAIHYRDPDVNEITLPELVKQYLEDLAGMERETFFLAIPEARRACSFFPKSSDILKASKRVVPAYRELPALPAPSLSPDEQAEKNRTWARRIRELCAQKRSPCARVQ</sequence>
<name>I2Q044_9BACT</name>